<feature type="region of interest" description="Disordered" evidence="1">
    <location>
        <begin position="118"/>
        <end position="169"/>
    </location>
</feature>
<accession>A0A498MFS1</accession>
<evidence type="ECO:0000313" key="2">
    <source>
        <dbReference type="EMBL" id="RXN19911.1"/>
    </source>
</evidence>
<dbReference type="STRING" id="84645.A0A498MFS1"/>
<evidence type="ECO:0000313" key="3">
    <source>
        <dbReference type="Proteomes" id="UP000290572"/>
    </source>
</evidence>
<proteinExistence type="predicted"/>
<dbReference type="AlphaFoldDB" id="A0A498MFS1"/>
<dbReference type="Proteomes" id="UP000290572">
    <property type="component" value="Unassembled WGS sequence"/>
</dbReference>
<comment type="caution">
    <text evidence="2">The sequence shown here is derived from an EMBL/GenBank/DDBJ whole genome shotgun (WGS) entry which is preliminary data.</text>
</comment>
<protein>
    <submittedName>
        <fullName evidence="2">Uncharacterized protein</fullName>
    </submittedName>
</protein>
<reference evidence="2 3" key="1">
    <citation type="submission" date="2018-03" db="EMBL/GenBank/DDBJ databases">
        <title>Draft genome sequence of Rohu Carp (Labeo rohita).</title>
        <authorList>
            <person name="Das P."/>
            <person name="Kushwaha B."/>
            <person name="Joshi C.G."/>
            <person name="Kumar D."/>
            <person name="Nagpure N.S."/>
            <person name="Sahoo L."/>
            <person name="Das S.P."/>
            <person name="Bit A."/>
            <person name="Patnaik S."/>
            <person name="Meher P.K."/>
            <person name="Jayasankar P."/>
            <person name="Koringa P.G."/>
            <person name="Patel N.V."/>
            <person name="Hinsu A.T."/>
            <person name="Kumar R."/>
            <person name="Pandey M."/>
            <person name="Agarwal S."/>
            <person name="Srivastava S."/>
            <person name="Singh M."/>
            <person name="Iquebal M.A."/>
            <person name="Jaiswal S."/>
            <person name="Angadi U.B."/>
            <person name="Kumar N."/>
            <person name="Raza M."/>
            <person name="Shah T.M."/>
            <person name="Rai A."/>
            <person name="Jena J.K."/>
        </authorList>
    </citation>
    <scope>NUCLEOTIDE SEQUENCE [LARGE SCALE GENOMIC DNA]</scope>
    <source>
        <strain evidence="2">DASCIFA01</strain>
        <tissue evidence="2">Testis</tissue>
    </source>
</reference>
<keyword evidence="3" id="KW-1185">Reference proteome</keyword>
<gene>
    <name evidence="2" type="ORF">ROHU_025430</name>
</gene>
<feature type="compositionally biased region" description="Acidic residues" evidence="1">
    <location>
        <begin position="119"/>
        <end position="128"/>
    </location>
</feature>
<organism evidence="2 3">
    <name type="scientific">Labeo rohita</name>
    <name type="common">Indian major carp</name>
    <name type="synonym">Cyprinus rohita</name>
    <dbReference type="NCBI Taxonomy" id="84645"/>
    <lineage>
        <taxon>Eukaryota</taxon>
        <taxon>Metazoa</taxon>
        <taxon>Chordata</taxon>
        <taxon>Craniata</taxon>
        <taxon>Vertebrata</taxon>
        <taxon>Euteleostomi</taxon>
        <taxon>Actinopterygii</taxon>
        <taxon>Neopterygii</taxon>
        <taxon>Teleostei</taxon>
        <taxon>Ostariophysi</taxon>
        <taxon>Cypriniformes</taxon>
        <taxon>Cyprinidae</taxon>
        <taxon>Labeoninae</taxon>
        <taxon>Labeonini</taxon>
        <taxon>Labeo</taxon>
    </lineage>
</organism>
<dbReference type="EMBL" id="QBIY01012657">
    <property type="protein sequence ID" value="RXN19911.1"/>
    <property type="molecule type" value="Genomic_DNA"/>
</dbReference>
<sequence>METYWLSVHREKLQDAHARARAYAEKKATEWAVKHEGEVYCPEIAVGQQVYLRPIPVPTPRSRIRLVKEVVSPSDEKISVSSDVKCEVVKEPWHTAEDQFMPSTDKSMKCPSTPVDVVDAPEVEEQGSGDESLTAVERSGDESGDSVEVIPTDLVPDAVRRYPVPAQRK</sequence>
<name>A0A498MFS1_LABRO</name>
<evidence type="ECO:0000256" key="1">
    <source>
        <dbReference type="SAM" id="MobiDB-lite"/>
    </source>
</evidence>